<feature type="compositionally biased region" description="Low complexity" evidence="1">
    <location>
        <begin position="40"/>
        <end position="51"/>
    </location>
</feature>
<proteinExistence type="predicted"/>
<dbReference type="EMBL" id="ML977143">
    <property type="protein sequence ID" value="KAF1990154.1"/>
    <property type="molecule type" value="Genomic_DNA"/>
</dbReference>
<sequence>MLQLLTETNEEHSYNRRLSKLAKILVELGKTPKVQSPSWRRPTTTTTTTTTGRRRTTATHRPSTTQRKPSPHQQQQQKQHQQHQQQQQHQHNTHHQTPHGLLSPGDTGSSDSSPFFSTSALERASSKSPFFSASLENGGSKSPFSSLADLDLELEEGMVGAGAYFDFLALGEGGDGMGVGQDGLGWP</sequence>
<dbReference type="AlphaFoldDB" id="A0A6G1HAR4"/>
<protein>
    <submittedName>
        <fullName evidence="2">Uncharacterized protein</fullName>
    </submittedName>
</protein>
<evidence type="ECO:0000313" key="2">
    <source>
        <dbReference type="EMBL" id="KAF1990154.1"/>
    </source>
</evidence>
<dbReference type="Proteomes" id="UP000800041">
    <property type="component" value="Unassembled WGS sequence"/>
</dbReference>
<organism evidence="2 3">
    <name type="scientific">Aulographum hederae CBS 113979</name>
    <dbReference type="NCBI Taxonomy" id="1176131"/>
    <lineage>
        <taxon>Eukaryota</taxon>
        <taxon>Fungi</taxon>
        <taxon>Dikarya</taxon>
        <taxon>Ascomycota</taxon>
        <taxon>Pezizomycotina</taxon>
        <taxon>Dothideomycetes</taxon>
        <taxon>Pleosporomycetidae</taxon>
        <taxon>Aulographales</taxon>
        <taxon>Aulographaceae</taxon>
    </lineage>
</organism>
<evidence type="ECO:0000256" key="1">
    <source>
        <dbReference type="SAM" id="MobiDB-lite"/>
    </source>
</evidence>
<feature type="compositionally biased region" description="Low complexity" evidence="1">
    <location>
        <begin position="72"/>
        <end position="90"/>
    </location>
</feature>
<evidence type="ECO:0000313" key="3">
    <source>
        <dbReference type="Proteomes" id="UP000800041"/>
    </source>
</evidence>
<keyword evidence="3" id="KW-1185">Reference proteome</keyword>
<name>A0A6G1HAR4_9PEZI</name>
<reference evidence="2" key="1">
    <citation type="journal article" date="2020" name="Stud. Mycol.">
        <title>101 Dothideomycetes genomes: a test case for predicting lifestyles and emergence of pathogens.</title>
        <authorList>
            <person name="Haridas S."/>
            <person name="Albert R."/>
            <person name="Binder M."/>
            <person name="Bloem J."/>
            <person name="Labutti K."/>
            <person name="Salamov A."/>
            <person name="Andreopoulos B."/>
            <person name="Baker S."/>
            <person name="Barry K."/>
            <person name="Bills G."/>
            <person name="Bluhm B."/>
            <person name="Cannon C."/>
            <person name="Castanera R."/>
            <person name="Culley D."/>
            <person name="Daum C."/>
            <person name="Ezra D."/>
            <person name="Gonzalez J."/>
            <person name="Henrissat B."/>
            <person name="Kuo A."/>
            <person name="Liang C."/>
            <person name="Lipzen A."/>
            <person name="Lutzoni F."/>
            <person name="Magnuson J."/>
            <person name="Mondo S."/>
            <person name="Nolan M."/>
            <person name="Ohm R."/>
            <person name="Pangilinan J."/>
            <person name="Park H.-J."/>
            <person name="Ramirez L."/>
            <person name="Alfaro M."/>
            <person name="Sun H."/>
            <person name="Tritt A."/>
            <person name="Yoshinaga Y."/>
            <person name="Zwiers L.-H."/>
            <person name="Turgeon B."/>
            <person name="Goodwin S."/>
            <person name="Spatafora J."/>
            <person name="Crous P."/>
            <person name="Grigoriev I."/>
        </authorList>
    </citation>
    <scope>NUCLEOTIDE SEQUENCE</scope>
    <source>
        <strain evidence="2">CBS 113979</strain>
    </source>
</reference>
<feature type="compositionally biased region" description="Low complexity" evidence="1">
    <location>
        <begin position="101"/>
        <end position="119"/>
    </location>
</feature>
<feature type="region of interest" description="Disordered" evidence="1">
    <location>
        <begin position="32"/>
        <end position="120"/>
    </location>
</feature>
<accession>A0A6G1HAR4</accession>
<gene>
    <name evidence="2" type="ORF">K402DRAFT_248817</name>
</gene>